<keyword evidence="1" id="KW-1185">Reference proteome</keyword>
<dbReference type="Gene3D" id="1.20.5.1180">
    <property type="entry name" value="Geminin coiled-coil domain"/>
    <property type="match status" value="1"/>
</dbReference>
<proteinExistence type="predicted"/>
<evidence type="ECO:0000313" key="1">
    <source>
        <dbReference type="Proteomes" id="UP000887566"/>
    </source>
</evidence>
<dbReference type="Proteomes" id="UP000887566">
    <property type="component" value="Unplaced"/>
</dbReference>
<dbReference type="PANTHER" id="PTHR18911">
    <property type="entry name" value="CTCL TUMOR ANTIGEN HD-CL-01"/>
    <property type="match status" value="1"/>
</dbReference>
<dbReference type="AlphaFoldDB" id="A0A914VGB0"/>
<dbReference type="InterPro" id="IPR038830">
    <property type="entry name" value="CCDC186"/>
</dbReference>
<dbReference type="PANTHER" id="PTHR18911:SF5">
    <property type="entry name" value="COILED-COIL DOMAIN-CONTAINING PROTEIN 186"/>
    <property type="match status" value="1"/>
</dbReference>
<protein>
    <submittedName>
        <fullName evidence="2">Uncharacterized protein</fullName>
    </submittedName>
</protein>
<organism evidence="1 2">
    <name type="scientific">Plectus sambesii</name>
    <dbReference type="NCBI Taxonomy" id="2011161"/>
    <lineage>
        <taxon>Eukaryota</taxon>
        <taxon>Metazoa</taxon>
        <taxon>Ecdysozoa</taxon>
        <taxon>Nematoda</taxon>
        <taxon>Chromadorea</taxon>
        <taxon>Plectida</taxon>
        <taxon>Plectina</taxon>
        <taxon>Plectoidea</taxon>
        <taxon>Plectidae</taxon>
        <taxon>Plectus</taxon>
    </lineage>
</organism>
<reference evidence="2" key="1">
    <citation type="submission" date="2022-11" db="UniProtKB">
        <authorList>
            <consortium name="WormBaseParasite"/>
        </authorList>
    </citation>
    <scope>IDENTIFICATION</scope>
</reference>
<dbReference type="GO" id="GO:0099518">
    <property type="term" value="P:vesicle cytoskeletal trafficking"/>
    <property type="evidence" value="ECO:0007669"/>
    <property type="project" value="TreeGrafter"/>
</dbReference>
<evidence type="ECO:0000313" key="2">
    <source>
        <dbReference type="WBParaSite" id="PSAMB.scaffold196size66982.g3214.t1"/>
    </source>
</evidence>
<name>A0A914VGB0_9BILA</name>
<accession>A0A914VGB0</accession>
<dbReference type="GO" id="GO:0031267">
    <property type="term" value="F:small GTPase binding"/>
    <property type="evidence" value="ECO:0007669"/>
    <property type="project" value="TreeGrafter"/>
</dbReference>
<sequence length="82" mass="8911">MAEAQLAKKGGSYSLIGSIFHAPSGDKGISAELSMEINARLQAVLEDTLVKNITLKENVDTLGQEISRLSRENRQLSLVVKK</sequence>
<dbReference type="GO" id="GO:0005802">
    <property type="term" value="C:trans-Golgi network"/>
    <property type="evidence" value="ECO:0007669"/>
    <property type="project" value="TreeGrafter"/>
</dbReference>
<dbReference type="WBParaSite" id="PSAMB.scaffold196size66982.g3214.t1">
    <property type="protein sequence ID" value="PSAMB.scaffold196size66982.g3214.t1"/>
    <property type="gene ID" value="PSAMB.scaffold196size66982.g3214"/>
</dbReference>